<keyword evidence="3" id="KW-1185">Reference proteome</keyword>
<sequence>MLSGSRHQGFGYQYTVNSYLPKVENPSSFNFFIPLPDETPSTPVCGVGETSVKAASRVQTETARKRIRESIEPKNPTSTPFPIKSSDTESEDVVAYVTKKRKQSEKERVKLNGSPRVQKQSEEKKMTREERITAMENQKMREFFYKMELLESGGIATNVRNVEICLDEEILGIILGVPMEGIRTIEGCKPSNDFTKLATKGGDVKNVGLPKRFLKGEY</sequence>
<accession>A0A9J5YW41</accession>
<evidence type="ECO:0000313" key="3">
    <source>
        <dbReference type="Proteomes" id="UP000824120"/>
    </source>
</evidence>
<evidence type="ECO:0000256" key="1">
    <source>
        <dbReference type="SAM" id="MobiDB-lite"/>
    </source>
</evidence>
<dbReference type="Proteomes" id="UP000824120">
    <property type="component" value="Chromosome 5"/>
</dbReference>
<proteinExistence type="predicted"/>
<gene>
    <name evidence="2" type="ORF">H5410_026110</name>
</gene>
<organism evidence="2 3">
    <name type="scientific">Solanum commersonii</name>
    <name type="common">Commerson's wild potato</name>
    <name type="synonym">Commerson's nightshade</name>
    <dbReference type="NCBI Taxonomy" id="4109"/>
    <lineage>
        <taxon>Eukaryota</taxon>
        <taxon>Viridiplantae</taxon>
        <taxon>Streptophyta</taxon>
        <taxon>Embryophyta</taxon>
        <taxon>Tracheophyta</taxon>
        <taxon>Spermatophyta</taxon>
        <taxon>Magnoliopsida</taxon>
        <taxon>eudicotyledons</taxon>
        <taxon>Gunneridae</taxon>
        <taxon>Pentapetalae</taxon>
        <taxon>asterids</taxon>
        <taxon>lamiids</taxon>
        <taxon>Solanales</taxon>
        <taxon>Solanaceae</taxon>
        <taxon>Solanoideae</taxon>
        <taxon>Solaneae</taxon>
        <taxon>Solanum</taxon>
    </lineage>
</organism>
<dbReference type="AlphaFoldDB" id="A0A9J5YW41"/>
<evidence type="ECO:0000313" key="2">
    <source>
        <dbReference type="EMBL" id="KAG5604618.1"/>
    </source>
</evidence>
<protein>
    <submittedName>
        <fullName evidence="2">Uncharacterized protein</fullName>
    </submittedName>
</protein>
<feature type="region of interest" description="Disordered" evidence="1">
    <location>
        <begin position="105"/>
        <end position="127"/>
    </location>
</feature>
<feature type="region of interest" description="Disordered" evidence="1">
    <location>
        <begin position="59"/>
        <end position="87"/>
    </location>
</feature>
<dbReference type="EMBL" id="JACXVP010000005">
    <property type="protein sequence ID" value="KAG5604618.1"/>
    <property type="molecule type" value="Genomic_DNA"/>
</dbReference>
<name>A0A9J5YW41_SOLCO</name>
<comment type="caution">
    <text evidence="2">The sequence shown here is derived from an EMBL/GenBank/DDBJ whole genome shotgun (WGS) entry which is preliminary data.</text>
</comment>
<feature type="compositionally biased region" description="Basic and acidic residues" evidence="1">
    <location>
        <begin position="62"/>
        <end position="72"/>
    </location>
</feature>
<reference evidence="2 3" key="1">
    <citation type="submission" date="2020-09" db="EMBL/GenBank/DDBJ databases">
        <title>De no assembly of potato wild relative species, Solanum commersonii.</title>
        <authorList>
            <person name="Cho K."/>
        </authorList>
    </citation>
    <scope>NUCLEOTIDE SEQUENCE [LARGE SCALE GENOMIC DNA]</scope>
    <source>
        <strain evidence="2">LZ3.2</strain>
        <tissue evidence="2">Leaf</tissue>
    </source>
</reference>